<comment type="caution">
    <text evidence="1">The sequence shown here is derived from an EMBL/GenBank/DDBJ whole genome shotgun (WGS) entry which is preliminary data.</text>
</comment>
<dbReference type="Proteomes" id="UP000604481">
    <property type="component" value="Unassembled WGS sequence"/>
</dbReference>
<protein>
    <submittedName>
        <fullName evidence="1">Uncharacterized protein</fullName>
    </submittedName>
</protein>
<name>A0A8J7FGU9_9NEIS</name>
<keyword evidence="2" id="KW-1185">Reference proteome</keyword>
<dbReference type="EMBL" id="JADFUA010000001">
    <property type="protein sequence ID" value="MBE9607905.1"/>
    <property type="molecule type" value="Genomic_DNA"/>
</dbReference>
<evidence type="ECO:0000313" key="2">
    <source>
        <dbReference type="Proteomes" id="UP000604481"/>
    </source>
</evidence>
<gene>
    <name evidence="1" type="ORF">INR99_00940</name>
</gene>
<proteinExistence type="predicted"/>
<accession>A0A8J7FGU9</accession>
<dbReference type="RefSeq" id="WP_194114414.1">
    <property type="nucleotide sequence ID" value="NZ_JADFUA010000001.1"/>
</dbReference>
<evidence type="ECO:0000313" key="1">
    <source>
        <dbReference type="EMBL" id="MBE9607905.1"/>
    </source>
</evidence>
<sequence>MSDLIELLSSLSSVLTCGDEPRWGLRCGELANRLAAAPRSHWPDLAREGLRWFAGSGSLNDLVLYPAGRVDAGLNDEFAALAASLHAALTGALNAGPPVDAMAAYHALHAELDHLRTEIDWAVRGRRSPPYRSSLRLAQGIPQEYQQLCPEYLLARCPLCGALLQERIDTYSLAGMGWWRMPPDGTGWMGRYFGGDGRALCPPGQVAPYSYRAGCAHVQGVMYGVNLQGVLPDDVPQVHELPLGAAVPHLHRPFMALAGSRAVLRTLAIGRLDRPGRPYYTVWLASYFHPEAGALAATLAPQDSEHRLFRWPYADAAYDLGPWLASGQVFWLDEVGELHDHGPVLAGWQGNWVRERGQFFRLPDAGGSLARLERSVQQWPEVLRESAAGLTAFPLQSLAGAR</sequence>
<dbReference type="AlphaFoldDB" id="A0A8J7FGU9"/>
<organism evidence="1 2">
    <name type="scientific">Chitinilyticum piscinae</name>
    <dbReference type="NCBI Taxonomy" id="2866724"/>
    <lineage>
        <taxon>Bacteria</taxon>
        <taxon>Pseudomonadati</taxon>
        <taxon>Pseudomonadota</taxon>
        <taxon>Betaproteobacteria</taxon>
        <taxon>Neisseriales</taxon>
        <taxon>Chitinibacteraceae</taxon>
        <taxon>Chitinilyticum</taxon>
    </lineage>
</organism>
<reference evidence="1 2" key="1">
    <citation type="submission" date="2020-10" db="EMBL/GenBank/DDBJ databases">
        <title>The genome sequence of Chitinilyticum litopenaei 4Y14.</title>
        <authorList>
            <person name="Liu Y."/>
        </authorList>
    </citation>
    <scope>NUCLEOTIDE SEQUENCE [LARGE SCALE GENOMIC DNA]</scope>
    <source>
        <strain evidence="1 2">4Y14</strain>
    </source>
</reference>